<keyword evidence="2" id="KW-1185">Reference proteome</keyword>
<comment type="caution">
    <text evidence="1">The sequence shown here is derived from an EMBL/GenBank/DDBJ whole genome shotgun (WGS) entry which is preliminary data.</text>
</comment>
<dbReference type="Proteomes" id="UP001232445">
    <property type="component" value="Unassembled WGS sequence"/>
</dbReference>
<protein>
    <recommendedName>
        <fullName evidence="3">PDZ domain-containing protein</fullName>
    </recommendedName>
</protein>
<accession>A0ABU0CP15</accession>
<reference evidence="1 2" key="1">
    <citation type="submission" date="2023-07" db="EMBL/GenBank/DDBJ databases">
        <title>Genomic Encyclopedia of Type Strains, Phase IV (KMG-IV): sequencing the most valuable type-strain genomes for metagenomic binning, comparative biology and taxonomic classification.</title>
        <authorList>
            <person name="Goeker M."/>
        </authorList>
    </citation>
    <scope>NUCLEOTIDE SEQUENCE [LARGE SCALE GENOMIC DNA]</scope>
    <source>
        <strain evidence="1 2">DSM 17740</strain>
    </source>
</reference>
<proteinExistence type="predicted"/>
<name>A0ABU0CP15_9BACI</name>
<evidence type="ECO:0008006" key="3">
    <source>
        <dbReference type="Google" id="ProtNLM"/>
    </source>
</evidence>
<evidence type="ECO:0000313" key="2">
    <source>
        <dbReference type="Proteomes" id="UP001232445"/>
    </source>
</evidence>
<gene>
    <name evidence="1" type="ORF">J2S00_000940</name>
</gene>
<sequence>MTWKDADNGFKFLMSVNGKSIEDVEKEIRVLAHKPE</sequence>
<dbReference type="EMBL" id="JAUSUQ010000003">
    <property type="protein sequence ID" value="MDQ0338156.1"/>
    <property type="molecule type" value="Genomic_DNA"/>
</dbReference>
<evidence type="ECO:0000313" key="1">
    <source>
        <dbReference type="EMBL" id="MDQ0338156.1"/>
    </source>
</evidence>
<organism evidence="1 2">
    <name type="scientific">Caldalkalibacillus uzonensis</name>
    <dbReference type="NCBI Taxonomy" id="353224"/>
    <lineage>
        <taxon>Bacteria</taxon>
        <taxon>Bacillati</taxon>
        <taxon>Bacillota</taxon>
        <taxon>Bacilli</taxon>
        <taxon>Bacillales</taxon>
        <taxon>Bacillaceae</taxon>
        <taxon>Caldalkalibacillus</taxon>
    </lineage>
</organism>